<dbReference type="RefSeq" id="WP_221859812.1">
    <property type="nucleotide sequence ID" value="NZ_JAIKTU010000004.1"/>
</dbReference>
<name>A0ABS7KVT4_CLOSR</name>
<sequence length="300" mass="33779">MNNIYICNTCDDCIRRIDEASLSIENISLSSNGRPIGPRSIEVRGELGVVANSYDNSLSFLDLASLKEIDREYIGPHPNDVKLYEKYACVACNETNSIIFYNIENKNIEFEVPSGNSPDSIVLDSTRRVLLSANLLENTVSLINLDNKDIDKKVKVGEYPIKIIMSKNGEYFYLCESYLGSDKEGFIGIYSMKNLVCISRIKVDSMPIDVFEDDEKLYVANFGSESVSVINIREGKVVRNINVGGMPNRVIKRKKEIFISDYLNGKLHVISDDENKRKIIAIGNEPNAMIMVNSNHQIIK</sequence>
<dbReference type="PANTHER" id="PTHR47197">
    <property type="entry name" value="PROTEIN NIRF"/>
    <property type="match status" value="1"/>
</dbReference>
<dbReference type="EMBL" id="JAIKTU010000004">
    <property type="protein sequence ID" value="MBY0754915.1"/>
    <property type="molecule type" value="Genomic_DNA"/>
</dbReference>
<gene>
    <name evidence="1" type="ORF">K5V21_05545</name>
</gene>
<dbReference type="InterPro" id="IPR011048">
    <property type="entry name" value="Haem_d1_sf"/>
</dbReference>
<keyword evidence="2" id="KW-1185">Reference proteome</keyword>
<accession>A0ABS7KVT4</accession>
<organism evidence="1 2">
    <name type="scientific">Clostridium sardiniense</name>
    <name type="common">Clostridium absonum</name>
    <dbReference type="NCBI Taxonomy" id="29369"/>
    <lineage>
        <taxon>Bacteria</taxon>
        <taxon>Bacillati</taxon>
        <taxon>Bacillota</taxon>
        <taxon>Clostridia</taxon>
        <taxon>Eubacteriales</taxon>
        <taxon>Clostridiaceae</taxon>
        <taxon>Clostridium</taxon>
    </lineage>
</organism>
<evidence type="ECO:0000313" key="2">
    <source>
        <dbReference type="Proteomes" id="UP001299068"/>
    </source>
</evidence>
<protein>
    <submittedName>
        <fullName evidence="1">YncE family protein</fullName>
    </submittedName>
</protein>
<dbReference type="PANTHER" id="PTHR47197:SF3">
    <property type="entry name" value="DIHYDRO-HEME D1 DEHYDROGENASE"/>
    <property type="match status" value="1"/>
</dbReference>
<dbReference type="NCBIfam" id="TIGR02276">
    <property type="entry name" value="beta_rpt_yvtn"/>
    <property type="match status" value="1"/>
</dbReference>
<proteinExistence type="predicted"/>
<dbReference type="Gene3D" id="2.130.10.10">
    <property type="entry name" value="YVTN repeat-like/Quinoprotein amine dehydrogenase"/>
    <property type="match status" value="1"/>
</dbReference>
<reference evidence="1 2" key="1">
    <citation type="journal article" date="2021" name="Cell Host Microbe">
        <title>in vivo commensal control of Clostridioides difficile virulence.</title>
        <authorList>
            <person name="Girinathan B.P."/>
            <person name="Dibenedetto N."/>
            <person name="Worley J.N."/>
            <person name="Peltier J."/>
            <person name="Arrieta-Ortiz M.L."/>
            <person name="Rupa Christinal Immanuel S."/>
            <person name="Lavin R."/>
            <person name="Delaney M.L."/>
            <person name="Cummins C."/>
            <person name="Hoffmann M."/>
            <person name="Luo Y."/>
            <person name="Gonzalez-Escalona N."/>
            <person name="Allard M."/>
            <person name="Onderdonk A.B."/>
            <person name="Gerber G.K."/>
            <person name="Sonenshein A.L."/>
            <person name="Baliga N."/>
            <person name="Dupuy B."/>
            <person name="Bry L."/>
        </authorList>
    </citation>
    <scope>NUCLEOTIDE SEQUENCE [LARGE SCALE GENOMIC DNA]</scope>
    <source>
        <strain evidence="1 2">DSM 599</strain>
    </source>
</reference>
<dbReference type="SUPFAM" id="SSF51004">
    <property type="entry name" value="C-terminal (heme d1) domain of cytochrome cd1-nitrite reductase"/>
    <property type="match status" value="1"/>
</dbReference>
<dbReference type="Proteomes" id="UP001299068">
    <property type="component" value="Unassembled WGS sequence"/>
</dbReference>
<evidence type="ECO:0000313" key="1">
    <source>
        <dbReference type="EMBL" id="MBY0754915.1"/>
    </source>
</evidence>
<dbReference type="InterPro" id="IPR015943">
    <property type="entry name" value="WD40/YVTN_repeat-like_dom_sf"/>
</dbReference>
<comment type="caution">
    <text evidence="1">The sequence shown here is derived from an EMBL/GenBank/DDBJ whole genome shotgun (WGS) entry which is preliminary data.</text>
</comment>
<dbReference type="InterPro" id="IPR011964">
    <property type="entry name" value="YVTN_b-propeller_repeat"/>
</dbReference>
<dbReference type="InterPro" id="IPR051200">
    <property type="entry name" value="Host-pathogen_enzymatic-act"/>
</dbReference>